<dbReference type="KEGG" id="vvi:100262187"/>
<comment type="caution">
    <text evidence="2">The sequence shown here is derived from an EMBL/GenBank/DDBJ whole genome shotgun (WGS) entry which is preliminary data.</text>
</comment>
<feature type="compositionally biased region" description="Basic and acidic residues" evidence="1">
    <location>
        <begin position="15"/>
        <end position="27"/>
    </location>
</feature>
<dbReference type="AlphaFoldDB" id="A0A438EHF7"/>
<evidence type="ECO:0000313" key="3">
    <source>
        <dbReference type="Proteomes" id="UP000288805"/>
    </source>
</evidence>
<dbReference type="Proteomes" id="UP000288805">
    <property type="component" value="Unassembled WGS sequence"/>
</dbReference>
<feature type="region of interest" description="Disordered" evidence="1">
    <location>
        <begin position="1"/>
        <end position="31"/>
    </location>
</feature>
<proteinExistence type="predicted"/>
<dbReference type="PANTHER" id="PTHR33386">
    <property type="entry name" value="OS02G0740600 PROTEIN"/>
    <property type="match status" value="1"/>
</dbReference>
<dbReference type="PANTHER" id="PTHR33386:SF5">
    <property type="entry name" value="OS02G0740600 PROTEIN"/>
    <property type="match status" value="1"/>
</dbReference>
<sequence length="75" mass="8155">MERNGSSWAEQWDNNPEKETGGGDGGRKAKYSKKLGEGFAKTKAAASTGMKKVKGGASVGLHWIKDKYHKTTNKQ</sequence>
<evidence type="ECO:0000256" key="1">
    <source>
        <dbReference type="SAM" id="MobiDB-lite"/>
    </source>
</evidence>
<accession>A0A438EHF7</accession>
<name>A0A438EHF7_VITVI</name>
<evidence type="ECO:0000313" key="2">
    <source>
        <dbReference type="EMBL" id="RVW47131.1"/>
    </source>
</evidence>
<protein>
    <submittedName>
        <fullName evidence="2">Uncharacterized protein</fullName>
    </submittedName>
</protein>
<feature type="compositionally biased region" description="Polar residues" evidence="1">
    <location>
        <begin position="1"/>
        <end position="14"/>
    </location>
</feature>
<gene>
    <name evidence="2" type="ORF">CK203_070216</name>
</gene>
<dbReference type="EMBL" id="QGNW01001287">
    <property type="protein sequence ID" value="RVW47131.1"/>
    <property type="molecule type" value="Genomic_DNA"/>
</dbReference>
<reference evidence="2 3" key="1">
    <citation type="journal article" date="2018" name="PLoS Genet.">
        <title>Population sequencing reveals clonal diversity and ancestral inbreeding in the grapevine cultivar Chardonnay.</title>
        <authorList>
            <person name="Roach M.J."/>
            <person name="Johnson D.L."/>
            <person name="Bohlmann J."/>
            <person name="van Vuuren H.J."/>
            <person name="Jones S.J."/>
            <person name="Pretorius I.S."/>
            <person name="Schmidt S.A."/>
            <person name="Borneman A.R."/>
        </authorList>
    </citation>
    <scope>NUCLEOTIDE SEQUENCE [LARGE SCALE GENOMIC DNA]</scope>
    <source>
        <strain evidence="3">cv. Chardonnay</strain>
        <tissue evidence="2">Leaf</tissue>
    </source>
</reference>
<organism evidence="2 3">
    <name type="scientific">Vitis vinifera</name>
    <name type="common">Grape</name>
    <dbReference type="NCBI Taxonomy" id="29760"/>
    <lineage>
        <taxon>Eukaryota</taxon>
        <taxon>Viridiplantae</taxon>
        <taxon>Streptophyta</taxon>
        <taxon>Embryophyta</taxon>
        <taxon>Tracheophyta</taxon>
        <taxon>Spermatophyta</taxon>
        <taxon>Magnoliopsida</taxon>
        <taxon>eudicotyledons</taxon>
        <taxon>Gunneridae</taxon>
        <taxon>Pentapetalae</taxon>
        <taxon>rosids</taxon>
        <taxon>Vitales</taxon>
        <taxon>Vitaceae</taxon>
        <taxon>Viteae</taxon>
        <taxon>Vitis</taxon>
    </lineage>
</organism>
<dbReference type="OrthoDB" id="1905524at2759"/>